<evidence type="ECO:0000313" key="3">
    <source>
        <dbReference type="EMBL" id="CAE0371857.1"/>
    </source>
</evidence>
<name>A0A7S3K1I5_9STRA</name>
<dbReference type="InterPro" id="IPR001849">
    <property type="entry name" value="PH_domain"/>
</dbReference>
<feature type="domain" description="PH" evidence="2">
    <location>
        <begin position="74"/>
        <end position="208"/>
    </location>
</feature>
<evidence type="ECO:0000259" key="2">
    <source>
        <dbReference type="PROSITE" id="PS50003"/>
    </source>
</evidence>
<dbReference type="Gene3D" id="2.30.29.30">
    <property type="entry name" value="Pleckstrin-homology domain (PH domain)/Phosphotyrosine-binding domain (PTB)"/>
    <property type="match status" value="1"/>
</dbReference>
<proteinExistence type="predicted"/>
<accession>A0A7S3K1I5</accession>
<feature type="region of interest" description="Disordered" evidence="1">
    <location>
        <begin position="231"/>
        <end position="295"/>
    </location>
</feature>
<dbReference type="SMART" id="SM00233">
    <property type="entry name" value="PH"/>
    <property type="match status" value="1"/>
</dbReference>
<dbReference type="AlphaFoldDB" id="A0A7S3K1I5"/>
<dbReference type="EMBL" id="HBIJ01019280">
    <property type="protein sequence ID" value="CAE0371857.1"/>
    <property type="molecule type" value="Transcribed_RNA"/>
</dbReference>
<dbReference type="SUPFAM" id="SSF50729">
    <property type="entry name" value="PH domain-like"/>
    <property type="match status" value="1"/>
</dbReference>
<feature type="region of interest" description="Disordered" evidence="1">
    <location>
        <begin position="363"/>
        <end position="492"/>
    </location>
</feature>
<feature type="compositionally biased region" description="Polar residues" evidence="1">
    <location>
        <begin position="258"/>
        <end position="267"/>
    </location>
</feature>
<organism evidence="3">
    <name type="scientific">Aureoumbra lagunensis</name>
    <dbReference type="NCBI Taxonomy" id="44058"/>
    <lineage>
        <taxon>Eukaryota</taxon>
        <taxon>Sar</taxon>
        <taxon>Stramenopiles</taxon>
        <taxon>Ochrophyta</taxon>
        <taxon>Pelagophyceae</taxon>
        <taxon>Pelagomonadales</taxon>
        <taxon>Aureoumbra</taxon>
    </lineage>
</organism>
<dbReference type="PROSITE" id="PS50003">
    <property type="entry name" value="PH_DOMAIN"/>
    <property type="match status" value="1"/>
</dbReference>
<evidence type="ECO:0000256" key="1">
    <source>
        <dbReference type="SAM" id="MobiDB-lite"/>
    </source>
</evidence>
<feature type="compositionally biased region" description="Pro residues" evidence="1">
    <location>
        <begin position="402"/>
        <end position="427"/>
    </location>
</feature>
<feature type="compositionally biased region" description="Pro residues" evidence="1">
    <location>
        <begin position="370"/>
        <end position="379"/>
    </location>
</feature>
<feature type="compositionally biased region" description="Basic and acidic residues" evidence="1">
    <location>
        <begin position="233"/>
        <end position="242"/>
    </location>
</feature>
<sequence length="492" mass="54604">MNLGSVVLRKDGVLIVFEVGGAYAHYLRACEQLHDEKMPSIDEWQTALLRVLATRPLGEQYCSLGTARSENGAPLRISGPLLKKGGSRGSFFTKTRRPSLSGGRRNWNEREFFLDFERACFEYREKGDEEPRGIVRLRPGSIVQAPDEIRLRGRHAEPLRDGTDEDPLYFELKNTLDSENRPRDVFAMRALKRRDFDEWILALNACIDKLKQKPDDLSDSARQSLAQCTSLEKVSDQEDKRPTFTSAIPRLPFFTRASPDNTINDTQDSSDSSSASSFDRDTSAEYPSISNDQQEANPIDVVMACAAAEASINQDVHDVSYNYEPTCSNEKSIDVGARIRALTLASNTPSANKNETNMNNTADKKINMQFPPPPPPKPTTPKISPTVTPSTISKNDESPSFKKPPPPAKKKPQPPPPKLKPQDPPVPSFHSSSCTTTNDNSQIHYQSQQPVPSCKTKPPPPPLPKKNNMPSANKPTPPILVSARPEAPTFED</sequence>
<dbReference type="PRINTS" id="PR01217">
    <property type="entry name" value="PRICHEXTENSN"/>
</dbReference>
<protein>
    <recommendedName>
        <fullName evidence="2">PH domain-containing protein</fullName>
    </recommendedName>
</protein>
<feature type="compositionally biased region" description="Low complexity" evidence="1">
    <location>
        <begin position="380"/>
        <end position="393"/>
    </location>
</feature>
<feature type="compositionally biased region" description="Polar residues" evidence="1">
    <location>
        <begin position="429"/>
        <end position="449"/>
    </location>
</feature>
<dbReference type="Pfam" id="PF00169">
    <property type="entry name" value="PH"/>
    <property type="match status" value="1"/>
</dbReference>
<reference evidence="3" key="1">
    <citation type="submission" date="2021-01" db="EMBL/GenBank/DDBJ databases">
        <authorList>
            <person name="Corre E."/>
            <person name="Pelletier E."/>
            <person name="Niang G."/>
            <person name="Scheremetjew M."/>
            <person name="Finn R."/>
            <person name="Kale V."/>
            <person name="Holt S."/>
            <person name="Cochrane G."/>
            <person name="Meng A."/>
            <person name="Brown T."/>
            <person name="Cohen L."/>
        </authorList>
    </citation>
    <scope>NUCLEOTIDE SEQUENCE</scope>
    <source>
        <strain evidence="3">CCMP1510</strain>
    </source>
</reference>
<dbReference type="InterPro" id="IPR011993">
    <property type="entry name" value="PH-like_dom_sf"/>
</dbReference>
<gene>
    <name evidence="3" type="ORF">ALAG00032_LOCUS12639</name>
</gene>